<dbReference type="InterPro" id="IPR052035">
    <property type="entry name" value="ZnF_BED_domain_contain"/>
</dbReference>
<protein>
    <submittedName>
        <fullName evidence="6">Tam3-transposase (Ac family)</fullName>
    </submittedName>
</protein>
<dbReference type="RefSeq" id="XP_024586062.1">
    <property type="nucleotide sequence ID" value="XM_024720910.1"/>
</dbReference>
<dbReference type="PANTHER" id="PTHR46481:SF10">
    <property type="entry name" value="ZINC FINGER BED DOMAIN-CONTAINING PROTEIN 39"/>
    <property type="match status" value="1"/>
</dbReference>
<keyword evidence="3" id="KW-0863">Zinc-finger</keyword>
<evidence type="ECO:0000313" key="7">
    <source>
        <dbReference type="Proteomes" id="UP000054928"/>
    </source>
</evidence>
<dbReference type="GO" id="GO:0005634">
    <property type="term" value="C:nucleus"/>
    <property type="evidence" value="ECO:0007669"/>
    <property type="project" value="UniProtKB-SubCell"/>
</dbReference>
<dbReference type="GO" id="GO:0008270">
    <property type="term" value="F:zinc ion binding"/>
    <property type="evidence" value="ECO:0007669"/>
    <property type="project" value="UniProtKB-KW"/>
</dbReference>
<reference evidence="7" key="1">
    <citation type="submission" date="2014-09" db="EMBL/GenBank/DDBJ databases">
        <authorList>
            <person name="Sharma Rahul"/>
            <person name="Thines Marco"/>
        </authorList>
    </citation>
    <scope>NUCLEOTIDE SEQUENCE [LARGE SCALE GENOMIC DNA]</scope>
</reference>
<dbReference type="Proteomes" id="UP000054928">
    <property type="component" value="Unassembled WGS sequence"/>
</dbReference>
<evidence type="ECO:0000256" key="5">
    <source>
        <dbReference type="ARBA" id="ARBA00023242"/>
    </source>
</evidence>
<evidence type="ECO:0000313" key="6">
    <source>
        <dbReference type="EMBL" id="CEG49693.1"/>
    </source>
</evidence>
<evidence type="ECO:0000256" key="4">
    <source>
        <dbReference type="ARBA" id="ARBA00022833"/>
    </source>
</evidence>
<dbReference type="AlphaFoldDB" id="A0A0P1B4I9"/>
<evidence type="ECO:0000256" key="2">
    <source>
        <dbReference type="ARBA" id="ARBA00022723"/>
    </source>
</evidence>
<name>A0A0P1B4I9_PLAHL</name>
<keyword evidence="7" id="KW-1185">Reference proteome</keyword>
<evidence type="ECO:0000256" key="3">
    <source>
        <dbReference type="ARBA" id="ARBA00022771"/>
    </source>
</evidence>
<comment type="subcellular location">
    <subcellularLocation>
        <location evidence="1">Nucleus</location>
    </subcellularLocation>
</comment>
<keyword evidence="2" id="KW-0479">Metal-binding</keyword>
<proteinExistence type="predicted"/>
<dbReference type="EMBL" id="CCYD01003090">
    <property type="protein sequence ID" value="CEG49693.1"/>
    <property type="molecule type" value="Genomic_DNA"/>
</dbReference>
<accession>A0A0P1B4I9</accession>
<keyword evidence="5" id="KW-0539">Nucleus</keyword>
<sequence>MLFGKVAAVHLRCAARCLNLIVQAGLAVAMGSIDAIRNFVNFVRRSSEQRQQLNAIARTVKEDAEHARAKLQLVTIDRSADVDTRWNSCYTMLQSAIKLEVPIALYQLKHRAEAYGYPLSTSGFENAKALSKFLAPFEKITTAMSAASYPSLRMLVTFFQFEKKHIDSTLAETDNAAFKSAAQAMQTKLASYYGLVVSLPALIANCLDPRYRLKNAPRESVAKTPMTFEEELHRADVQAAAAPVIIQQQLDVYLKMENKSFSADVLQW</sequence>
<dbReference type="STRING" id="4781.A0A0P1B4I9"/>
<organism evidence="6 7">
    <name type="scientific">Plasmopara halstedii</name>
    <name type="common">Downy mildew of sunflower</name>
    <dbReference type="NCBI Taxonomy" id="4781"/>
    <lineage>
        <taxon>Eukaryota</taxon>
        <taxon>Sar</taxon>
        <taxon>Stramenopiles</taxon>
        <taxon>Oomycota</taxon>
        <taxon>Peronosporomycetes</taxon>
        <taxon>Peronosporales</taxon>
        <taxon>Peronosporaceae</taxon>
        <taxon>Plasmopara</taxon>
    </lineage>
</organism>
<dbReference type="InterPro" id="IPR012337">
    <property type="entry name" value="RNaseH-like_sf"/>
</dbReference>
<dbReference type="GeneID" id="36402500"/>
<dbReference type="SUPFAM" id="SSF53098">
    <property type="entry name" value="Ribonuclease H-like"/>
    <property type="match status" value="1"/>
</dbReference>
<dbReference type="OrthoDB" id="1432915at2759"/>
<dbReference type="PANTHER" id="PTHR46481">
    <property type="entry name" value="ZINC FINGER BED DOMAIN-CONTAINING PROTEIN 4"/>
    <property type="match status" value="1"/>
</dbReference>
<evidence type="ECO:0000256" key="1">
    <source>
        <dbReference type="ARBA" id="ARBA00004123"/>
    </source>
</evidence>
<keyword evidence="4" id="KW-0862">Zinc</keyword>